<evidence type="ECO:0000256" key="7">
    <source>
        <dbReference type="ARBA" id="ARBA00023136"/>
    </source>
</evidence>
<feature type="transmembrane region" description="Helical" evidence="9">
    <location>
        <begin position="12"/>
        <end position="38"/>
    </location>
</feature>
<dbReference type="GO" id="GO:0015293">
    <property type="term" value="F:symporter activity"/>
    <property type="evidence" value="ECO:0007669"/>
    <property type="project" value="InterPro"/>
</dbReference>
<feature type="transmembrane region" description="Helical" evidence="9">
    <location>
        <begin position="255"/>
        <end position="280"/>
    </location>
</feature>
<dbReference type="Pfam" id="PF00375">
    <property type="entry name" value="SDF"/>
    <property type="match status" value="1"/>
</dbReference>
<comment type="similarity">
    <text evidence="2">Belongs to the dicarboxylate/amino acid:cation symporter (DAACS) (TC 2.A.23) family.</text>
</comment>
<comment type="subcellular location">
    <subcellularLocation>
        <location evidence="1">Membrane</location>
        <topology evidence="1">Multi-pass membrane protein</topology>
    </subcellularLocation>
</comment>
<accession>A0A654ITJ6</accession>
<evidence type="ECO:0000256" key="9">
    <source>
        <dbReference type="SAM" id="Phobius"/>
    </source>
</evidence>
<name>A0A654ITJ6_9MOLU</name>
<dbReference type="GO" id="GO:0005886">
    <property type="term" value="C:plasma membrane"/>
    <property type="evidence" value="ECO:0007669"/>
    <property type="project" value="TreeGrafter"/>
</dbReference>
<dbReference type="AlphaFoldDB" id="A0A654ITJ6"/>
<feature type="transmembrane region" description="Helical" evidence="9">
    <location>
        <begin position="156"/>
        <end position="175"/>
    </location>
</feature>
<evidence type="ECO:0000256" key="8">
    <source>
        <dbReference type="ARBA" id="ARBA00031293"/>
    </source>
</evidence>
<feature type="transmembrane region" description="Helical" evidence="9">
    <location>
        <begin position="406"/>
        <end position="427"/>
    </location>
</feature>
<organism evidence="10">
    <name type="scientific">Mycoplasma feriruminatoris</name>
    <dbReference type="NCBI Taxonomy" id="1179777"/>
    <lineage>
        <taxon>Bacteria</taxon>
        <taxon>Bacillati</taxon>
        <taxon>Mycoplasmatota</taxon>
        <taxon>Mollicutes</taxon>
        <taxon>Mycoplasmataceae</taxon>
        <taxon>Mycoplasma</taxon>
    </lineage>
</organism>
<gene>
    <name evidence="10" type="primary">tcyP</name>
    <name evidence="10" type="ORF">MF5583_00854</name>
</gene>
<keyword evidence="6 9" id="KW-1133">Transmembrane helix</keyword>
<evidence type="ECO:0000256" key="6">
    <source>
        <dbReference type="ARBA" id="ARBA00022989"/>
    </source>
</evidence>
<evidence type="ECO:0000256" key="4">
    <source>
        <dbReference type="ARBA" id="ARBA00022448"/>
    </source>
</evidence>
<evidence type="ECO:0000256" key="5">
    <source>
        <dbReference type="ARBA" id="ARBA00022692"/>
    </source>
</evidence>
<feature type="transmembrane region" description="Helical" evidence="9">
    <location>
        <begin position="300"/>
        <end position="318"/>
    </location>
</feature>
<evidence type="ECO:0000256" key="1">
    <source>
        <dbReference type="ARBA" id="ARBA00004141"/>
    </source>
</evidence>
<dbReference type="PANTHER" id="PTHR42865:SF5">
    <property type="entry name" value="L-CYSTINE TRANSPORTER TCYP"/>
    <property type="match status" value="1"/>
</dbReference>
<feature type="transmembrane region" description="Helical" evidence="9">
    <location>
        <begin position="433"/>
        <end position="455"/>
    </location>
</feature>
<dbReference type="InterPro" id="IPR036458">
    <property type="entry name" value="Na:dicarbo_symporter_sf"/>
</dbReference>
<dbReference type="GO" id="GO:0015184">
    <property type="term" value="F:L-cystine transmembrane transporter activity"/>
    <property type="evidence" value="ECO:0007669"/>
    <property type="project" value="TreeGrafter"/>
</dbReference>
<feature type="transmembrane region" description="Helical" evidence="9">
    <location>
        <begin position="216"/>
        <end position="235"/>
    </location>
</feature>
<proteinExistence type="inferred from homology"/>
<protein>
    <recommendedName>
        <fullName evidence="3">L-cystine uptake protein TcyP</fullName>
    </recommendedName>
    <alternativeName>
        <fullName evidence="8">Transporter of cystine TcyP</fullName>
    </alternativeName>
</protein>
<sequence length="524" mass="56921">MQGKTNVLLDKFLAIGSWQAAVAIVIFIGIQIGLWFTFKKFKLKFIYRVLIGLAIGLVFGIVIQAIYKFPQNGLVNEKLATEIVKNGDKEEKIEKINSDFRLWVYQLDIWISLAKNIFINGILLLTAPVVFIAIFRVTSKKGNKNVGRISLKGVGLLLLNTGFAFVITFWIGYLIKVGAGSGISLDHSIVKNAPKETQPLPKIVWEYLPNNFIQPWLGSMVIPLMVIAALIGNSVKILSKKKPVEMDAIRKGMDVAWSIVISILMTFMKIMPLAVMSMIASSVISKPIGALATIGKVLGLGYLGLTISLMFLTLLLFVNKVNVVSWWKLSFKILIQGFATQSSNATLPMSIETLKDEVKIDDSAVSTVLPLSTTMGLMGCAGVQSGVITSLLWTGATNASFHSMGLFTFFILAFFITLIASLGISGIPGTATVLTSGVLSGLGLSTWFAPVYAIVGSLDGLFDMGRTGVNVTSGAVVTTIVAKSEGLIGEDSTILSKNQLEKQKIIREKKIKKEVEQTTKIETK</sequence>
<keyword evidence="4" id="KW-0813">Transport</keyword>
<keyword evidence="5 9" id="KW-0812">Transmembrane</keyword>
<feature type="transmembrane region" description="Helical" evidence="9">
    <location>
        <begin position="117"/>
        <end position="135"/>
    </location>
</feature>
<reference evidence="10" key="1">
    <citation type="submission" date="2019-11" db="EMBL/GenBank/DDBJ databases">
        <authorList>
            <person name="Falquet L."/>
            <person name="Falquet L."/>
        </authorList>
    </citation>
    <scope>NUCLEOTIDE SEQUENCE</scope>
    <source>
        <strain evidence="10">14/OD_0535</strain>
    </source>
</reference>
<dbReference type="EMBL" id="LR739236">
    <property type="protein sequence ID" value="VZS00934.1"/>
    <property type="molecule type" value="Genomic_DNA"/>
</dbReference>
<dbReference type="PANTHER" id="PTHR42865">
    <property type="entry name" value="PROTON/GLUTAMATE-ASPARTATE SYMPORTER"/>
    <property type="match status" value="1"/>
</dbReference>
<dbReference type="RefSeq" id="WP_278299533.1">
    <property type="nucleotide sequence ID" value="NZ_CP113496.1"/>
</dbReference>
<dbReference type="SUPFAM" id="SSF118215">
    <property type="entry name" value="Proton glutamate symport protein"/>
    <property type="match status" value="1"/>
</dbReference>
<evidence type="ECO:0000313" key="10">
    <source>
        <dbReference type="EMBL" id="VZS00934.1"/>
    </source>
</evidence>
<dbReference type="Gene3D" id="1.10.3860.10">
    <property type="entry name" value="Sodium:dicarboxylate symporter"/>
    <property type="match status" value="1"/>
</dbReference>
<evidence type="ECO:0000256" key="3">
    <source>
        <dbReference type="ARBA" id="ARBA00022031"/>
    </source>
</evidence>
<keyword evidence="7 9" id="KW-0472">Membrane</keyword>
<evidence type="ECO:0000256" key="2">
    <source>
        <dbReference type="ARBA" id="ARBA00006148"/>
    </source>
</evidence>
<dbReference type="InterPro" id="IPR001991">
    <property type="entry name" value="Na-dicarboxylate_symporter"/>
</dbReference>
<feature type="transmembrane region" description="Helical" evidence="9">
    <location>
        <begin position="45"/>
        <end position="67"/>
    </location>
</feature>